<evidence type="ECO:0000313" key="1">
    <source>
        <dbReference type="EMBL" id="MED6295303.1"/>
    </source>
</evidence>
<protein>
    <submittedName>
        <fullName evidence="1">Uncharacterized protein</fullName>
    </submittedName>
</protein>
<comment type="caution">
    <text evidence="1">The sequence shown here is derived from an EMBL/GenBank/DDBJ whole genome shotgun (WGS) entry which is preliminary data.</text>
</comment>
<sequence length="102" mass="11525">MLISVRMDADETLFTTCFYVKRQQQCIYILVSTCYRSAYLAALLCLPHSVSGLIPPSASHMTEHCWGKVNLIHLTLINVRLDIECICTSSSSSPVRLTFSYF</sequence>
<proteinExistence type="predicted"/>
<accession>A0ABU7F993</accession>
<dbReference type="EMBL" id="JAHUTJ010078303">
    <property type="protein sequence ID" value="MED6295303.1"/>
    <property type="molecule type" value="Genomic_DNA"/>
</dbReference>
<reference evidence="1 2" key="1">
    <citation type="submission" date="2021-06" db="EMBL/GenBank/DDBJ databases">
        <authorList>
            <person name="Palmer J.M."/>
        </authorList>
    </citation>
    <scope>NUCLEOTIDE SEQUENCE [LARGE SCALE GENOMIC DNA]</scope>
    <source>
        <strain evidence="1 2">CL_MEX2019</strain>
        <tissue evidence="1">Muscle</tissue>
    </source>
</reference>
<keyword evidence="2" id="KW-1185">Reference proteome</keyword>
<evidence type="ECO:0000313" key="2">
    <source>
        <dbReference type="Proteomes" id="UP001352852"/>
    </source>
</evidence>
<organism evidence="1 2">
    <name type="scientific">Characodon lateralis</name>
    <dbReference type="NCBI Taxonomy" id="208331"/>
    <lineage>
        <taxon>Eukaryota</taxon>
        <taxon>Metazoa</taxon>
        <taxon>Chordata</taxon>
        <taxon>Craniata</taxon>
        <taxon>Vertebrata</taxon>
        <taxon>Euteleostomi</taxon>
        <taxon>Actinopterygii</taxon>
        <taxon>Neopterygii</taxon>
        <taxon>Teleostei</taxon>
        <taxon>Neoteleostei</taxon>
        <taxon>Acanthomorphata</taxon>
        <taxon>Ovalentaria</taxon>
        <taxon>Atherinomorphae</taxon>
        <taxon>Cyprinodontiformes</taxon>
        <taxon>Goodeidae</taxon>
        <taxon>Characodon</taxon>
    </lineage>
</organism>
<dbReference type="Proteomes" id="UP001352852">
    <property type="component" value="Unassembled WGS sequence"/>
</dbReference>
<name>A0ABU7F993_9TELE</name>
<gene>
    <name evidence="1" type="ORF">CHARACLAT_030332</name>
</gene>